<evidence type="ECO:0000313" key="2">
    <source>
        <dbReference type="EMBL" id="RJR27757.1"/>
    </source>
</evidence>
<comment type="caution">
    <text evidence="2">The sequence shown here is derived from an EMBL/GenBank/DDBJ whole genome shotgun (WGS) entry which is preliminary data.</text>
</comment>
<evidence type="ECO:0008006" key="4">
    <source>
        <dbReference type="Google" id="ProtNLM"/>
    </source>
</evidence>
<accession>A0A3A4ZLK3</accession>
<keyword evidence="1" id="KW-0732">Signal</keyword>
<dbReference type="EMBL" id="QZJF01000007">
    <property type="protein sequence ID" value="RJR27757.1"/>
    <property type="molecule type" value="Genomic_DNA"/>
</dbReference>
<reference evidence="2 3" key="1">
    <citation type="journal article" date="2017" name="ISME J.">
        <title>Energy and carbon metabolisms in a deep terrestrial subsurface fluid microbial community.</title>
        <authorList>
            <person name="Momper L."/>
            <person name="Jungbluth S.P."/>
            <person name="Lee M.D."/>
            <person name="Amend J.P."/>
        </authorList>
    </citation>
    <scope>NUCLEOTIDE SEQUENCE [LARGE SCALE GENOMIC DNA]</scope>
    <source>
        <strain evidence="2">SURF_46</strain>
    </source>
</reference>
<evidence type="ECO:0000313" key="3">
    <source>
        <dbReference type="Proteomes" id="UP000265540"/>
    </source>
</evidence>
<dbReference type="Gene3D" id="2.40.160.20">
    <property type="match status" value="1"/>
</dbReference>
<sequence>MKRVLMIAACLMFVVAGAFAQTAEPETKLLFGAGASFPIEVFGEVADVGFSAVTGVEKTIGSHIAVAGRWTYTKNDGDLGANFIANTFDARFKYYFTSIEIGDLGKHYVAPYLIFGAGVASLDNSEDEISPDVILGTATGLGVVYRFSTNYAIFAEGEVLPTGLPASKLTLKAGITVPSPFQF</sequence>
<proteinExistence type="predicted"/>
<dbReference type="AlphaFoldDB" id="A0A3A4ZLK3"/>
<dbReference type="Proteomes" id="UP000265540">
    <property type="component" value="Unassembled WGS sequence"/>
</dbReference>
<gene>
    <name evidence="2" type="ORF">C4561_01495</name>
</gene>
<name>A0A3A4ZLK3_UNCKA</name>
<evidence type="ECO:0000256" key="1">
    <source>
        <dbReference type="SAM" id="SignalP"/>
    </source>
</evidence>
<organism evidence="2 3">
    <name type="scientific">candidate division WWE3 bacterium</name>
    <dbReference type="NCBI Taxonomy" id="2053526"/>
    <lineage>
        <taxon>Bacteria</taxon>
        <taxon>Katanobacteria</taxon>
    </lineage>
</organism>
<feature type="signal peptide" evidence="1">
    <location>
        <begin position="1"/>
        <end position="20"/>
    </location>
</feature>
<feature type="chain" id="PRO_5017313516" description="Outer membrane protein beta-barrel domain-containing protein" evidence="1">
    <location>
        <begin position="21"/>
        <end position="183"/>
    </location>
</feature>
<protein>
    <recommendedName>
        <fullName evidence="4">Outer membrane protein beta-barrel domain-containing protein</fullName>
    </recommendedName>
</protein>